<proteinExistence type="predicted"/>
<evidence type="ECO:0000259" key="4">
    <source>
        <dbReference type="Pfam" id="PF25954"/>
    </source>
</evidence>
<dbReference type="AlphaFoldDB" id="A0A381NM06"/>
<dbReference type="Gene3D" id="2.40.50.100">
    <property type="match status" value="1"/>
</dbReference>
<comment type="subcellular location">
    <subcellularLocation>
        <location evidence="1">Cell envelope</location>
    </subcellularLocation>
</comment>
<dbReference type="PRINTS" id="PR01490">
    <property type="entry name" value="RTXTOXIND"/>
</dbReference>
<evidence type="ECO:0000313" key="5">
    <source>
        <dbReference type="EMBL" id="SUZ55359.1"/>
    </source>
</evidence>
<dbReference type="PANTHER" id="PTHR32347:SF14">
    <property type="entry name" value="EFFLUX SYSTEM COMPONENT YKNX-RELATED"/>
    <property type="match status" value="1"/>
</dbReference>
<feature type="domain" description="CusB-like beta-barrel" evidence="4">
    <location>
        <begin position="295"/>
        <end position="366"/>
    </location>
</feature>
<accession>A0A381NM06</accession>
<protein>
    <recommendedName>
        <fullName evidence="4">CusB-like beta-barrel domain-containing protein</fullName>
    </recommendedName>
</protein>
<name>A0A381NM06_9ZZZZ</name>
<feature type="coiled-coil region" evidence="3">
    <location>
        <begin position="101"/>
        <end position="166"/>
    </location>
</feature>
<dbReference type="EMBL" id="UINC01000443">
    <property type="protein sequence ID" value="SUZ55359.1"/>
    <property type="molecule type" value="Genomic_DNA"/>
</dbReference>
<reference evidence="5" key="1">
    <citation type="submission" date="2018-05" db="EMBL/GenBank/DDBJ databases">
        <authorList>
            <person name="Lanie J.A."/>
            <person name="Ng W.-L."/>
            <person name="Kazmierczak K.M."/>
            <person name="Andrzejewski T.M."/>
            <person name="Davidsen T.M."/>
            <person name="Wayne K.J."/>
            <person name="Tettelin H."/>
            <person name="Glass J.I."/>
            <person name="Rusch D."/>
            <person name="Podicherti R."/>
            <person name="Tsui H.-C.T."/>
            <person name="Winkler M.E."/>
        </authorList>
    </citation>
    <scope>NUCLEOTIDE SEQUENCE</scope>
</reference>
<organism evidence="5">
    <name type="scientific">marine metagenome</name>
    <dbReference type="NCBI Taxonomy" id="408172"/>
    <lineage>
        <taxon>unclassified sequences</taxon>
        <taxon>metagenomes</taxon>
        <taxon>ecological metagenomes</taxon>
    </lineage>
</organism>
<dbReference type="Pfam" id="PF25954">
    <property type="entry name" value="Beta-barrel_RND_2"/>
    <property type="match status" value="1"/>
</dbReference>
<dbReference type="PANTHER" id="PTHR32347">
    <property type="entry name" value="EFFLUX SYSTEM COMPONENT YKNX-RELATED"/>
    <property type="match status" value="1"/>
</dbReference>
<dbReference type="InterPro" id="IPR058792">
    <property type="entry name" value="Beta-barrel_RND_2"/>
</dbReference>
<dbReference type="GO" id="GO:0030313">
    <property type="term" value="C:cell envelope"/>
    <property type="evidence" value="ECO:0007669"/>
    <property type="project" value="UniProtKB-SubCell"/>
</dbReference>
<sequence length="370" mass="41724">MYNCLHYYRIFIGFFLILPLAGMATAQGTELTGAFKTPISLSGAIEPAETLKVQSSVGGRVAVIHVDENQNVTKGQLLLTLKNDAQKRQLELSHLQLKINKNNIKDRQRQLELAKVQLQINENNVKDRKEQLELAKFQIEVSTNNVKDLETNLKDIQRRLEDENTLFEQGSSTRSQLDALQLQYNRGVLAVKNVKLGLKRSKQEINRSQLGVDNTILILERSKEDVQRARLGVENANLAVERSKQDIALREEALEDTHLRAKIGGIVNGKFIEEGEVINPGTVLFQIVDIKQVEIEIQVEEEDLPRIKKGQAIVFTTPSYRGIEFPGIVERIAWSADPQTGHFPLYVKAANPGLKLRAGMSAKVYLLWKK</sequence>
<gene>
    <name evidence="5" type="ORF">METZ01_LOCUS8213</name>
</gene>
<evidence type="ECO:0000256" key="1">
    <source>
        <dbReference type="ARBA" id="ARBA00004196"/>
    </source>
</evidence>
<dbReference type="Gene3D" id="1.10.287.470">
    <property type="entry name" value="Helix hairpin bin"/>
    <property type="match status" value="1"/>
</dbReference>
<dbReference type="InterPro" id="IPR050465">
    <property type="entry name" value="UPF0194_transport"/>
</dbReference>
<keyword evidence="2 3" id="KW-0175">Coiled coil</keyword>
<dbReference type="SUPFAM" id="SSF111369">
    <property type="entry name" value="HlyD-like secretion proteins"/>
    <property type="match status" value="2"/>
</dbReference>
<evidence type="ECO:0000256" key="3">
    <source>
        <dbReference type="SAM" id="Coils"/>
    </source>
</evidence>
<dbReference type="Gene3D" id="2.40.30.170">
    <property type="match status" value="1"/>
</dbReference>
<evidence type="ECO:0000256" key="2">
    <source>
        <dbReference type="ARBA" id="ARBA00023054"/>
    </source>
</evidence>